<dbReference type="RefSeq" id="WP_180862100.1">
    <property type="nucleotide sequence ID" value="NZ_CP047415.1"/>
</dbReference>
<sequence length="57" mass="6543">MMHGTDPKLIDNTDYFDLMELLSTPDEDPIFSASELLSPSANQEQSFYDQDDIWADE</sequence>
<dbReference type="Proteomes" id="UP000510660">
    <property type="component" value="Chromosome"/>
</dbReference>
<protein>
    <submittedName>
        <fullName evidence="2">Uncharacterized protein</fullName>
    </submittedName>
</protein>
<gene>
    <name evidence="2" type="ORF">GTO85_05580</name>
</gene>
<evidence type="ECO:0000256" key="1">
    <source>
        <dbReference type="SAM" id="MobiDB-lite"/>
    </source>
</evidence>
<organism evidence="2 3">
    <name type="scientific">Lactobacillus crispatus</name>
    <dbReference type="NCBI Taxonomy" id="47770"/>
    <lineage>
        <taxon>Bacteria</taxon>
        <taxon>Bacillati</taxon>
        <taxon>Bacillota</taxon>
        <taxon>Bacilli</taxon>
        <taxon>Lactobacillales</taxon>
        <taxon>Lactobacillaceae</taxon>
        <taxon>Lactobacillus</taxon>
    </lineage>
</organism>
<proteinExistence type="predicted"/>
<evidence type="ECO:0000313" key="3">
    <source>
        <dbReference type="Proteomes" id="UP000510660"/>
    </source>
</evidence>
<accession>A0A7H9E895</accession>
<feature type="region of interest" description="Disordered" evidence="1">
    <location>
        <begin position="30"/>
        <end position="57"/>
    </location>
</feature>
<dbReference type="EMBL" id="CP047415">
    <property type="protein sequence ID" value="QLL73871.1"/>
    <property type="molecule type" value="Genomic_DNA"/>
</dbReference>
<name>A0A7H9E895_9LACO</name>
<evidence type="ECO:0000313" key="2">
    <source>
        <dbReference type="EMBL" id="QLL73871.1"/>
    </source>
</evidence>
<reference evidence="2 3" key="1">
    <citation type="submission" date="2020-01" db="EMBL/GenBank/DDBJ databases">
        <title>Complete and circular genome sequences of six lactobacillus isolates from horses.</title>
        <authorList>
            <person name="Hassan H.M."/>
        </authorList>
    </citation>
    <scope>NUCLEOTIDE SEQUENCE [LARGE SCALE GENOMIC DNA]</scope>
    <source>
        <strain evidence="2 3">1D</strain>
    </source>
</reference>
<feature type="compositionally biased region" description="Polar residues" evidence="1">
    <location>
        <begin position="35"/>
        <end position="48"/>
    </location>
</feature>
<dbReference type="AlphaFoldDB" id="A0A7H9E895"/>